<evidence type="ECO:0000256" key="2">
    <source>
        <dbReference type="SAM" id="SignalP"/>
    </source>
</evidence>
<keyword evidence="2" id="KW-0732">Signal</keyword>
<dbReference type="Proteomes" id="UP000194457">
    <property type="component" value="Chromosome"/>
</dbReference>
<feature type="compositionally biased region" description="Low complexity" evidence="1">
    <location>
        <begin position="30"/>
        <end position="44"/>
    </location>
</feature>
<reference evidence="3 4" key="1">
    <citation type="submission" date="2017-05" db="EMBL/GenBank/DDBJ databases">
        <authorList>
            <person name="Song R."/>
            <person name="Chenine A.L."/>
            <person name="Ruprecht R.M."/>
        </authorList>
    </citation>
    <scope>NUCLEOTIDE SEQUENCE [LARGE SCALE GENOMIC DNA]</scope>
    <source>
        <strain evidence="3">SW32</strain>
    </source>
</reference>
<sequence>MKGKTIAAAGLAFVMVLGLSACGQDEPSEEAAQQAEEASQNSHSMDGEGANATSEGAAEQAGDDGSMSADQDSGTMQGMNEASESTDTDSDESMSTREGGTAHTATNVDSSGAMTQAEESRNLDN</sequence>
<dbReference type="OrthoDB" id="6184081at2"/>
<keyword evidence="4" id="KW-1185">Reference proteome</keyword>
<dbReference type="AlphaFoldDB" id="A0A240UKF7"/>
<organism evidence="3 4">
    <name type="scientific">Kushneria marisflavi</name>
    <dbReference type="NCBI Taxonomy" id="157779"/>
    <lineage>
        <taxon>Bacteria</taxon>
        <taxon>Pseudomonadati</taxon>
        <taxon>Pseudomonadota</taxon>
        <taxon>Gammaproteobacteria</taxon>
        <taxon>Oceanospirillales</taxon>
        <taxon>Halomonadaceae</taxon>
        <taxon>Kushneria</taxon>
    </lineage>
</organism>
<feature type="signal peptide" evidence="2">
    <location>
        <begin position="1"/>
        <end position="23"/>
    </location>
</feature>
<accession>A0A240UKF7</accession>
<evidence type="ECO:0000313" key="4">
    <source>
        <dbReference type="Proteomes" id="UP000194457"/>
    </source>
</evidence>
<dbReference type="RefSeq" id="WP_086899213.1">
    <property type="nucleotide sequence ID" value="NZ_CP021358.1"/>
</dbReference>
<feature type="compositionally biased region" description="Polar residues" evidence="1">
    <location>
        <begin position="103"/>
        <end position="114"/>
    </location>
</feature>
<name>A0A240UKF7_9GAMM</name>
<dbReference type="PROSITE" id="PS51257">
    <property type="entry name" value="PROKAR_LIPOPROTEIN"/>
    <property type="match status" value="1"/>
</dbReference>
<dbReference type="EMBL" id="CP021358">
    <property type="protein sequence ID" value="ART61958.1"/>
    <property type="molecule type" value="Genomic_DNA"/>
</dbReference>
<dbReference type="KEGG" id="kma:B9H00_01795"/>
<evidence type="ECO:0000313" key="3">
    <source>
        <dbReference type="EMBL" id="ART61958.1"/>
    </source>
</evidence>
<protein>
    <submittedName>
        <fullName evidence="3">Uncharacterized protein</fullName>
    </submittedName>
</protein>
<proteinExistence type="predicted"/>
<feature type="chain" id="PRO_5043949361" evidence="2">
    <location>
        <begin position="24"/>
        <end position="125"/>
    </location>
</feature>
<gene>
    <name evidence="3" type="ORF">B9H00_01795</name>
</gene>
<evidence type="ECO:0000256" key="1">
    <source>
        <dbReference type="SAM" id="MobiDB-lite"/>
    </source>
</evidence>
<feature type="compositionally biased region" description="Polar residues" evidence="1">
    <location>
        <begin position="68"/>
        <end position="80"/>
    </location>
</feature>
<feature type="region of interest" description="Disordered" evidence="1">
    <location>
        <begin position="24"/>
        <end position="125"/>
    </location>
</feature>